<gene>
    <name evidence="3" type="ORF">JCM15548_13066</name>
</gene>
<accession>A0A0E9M0U1</accession>
<dbReference type="InterPro" id="IPR036378">
    <property type="entry name" value="FAS1_dom_sf"/>
</dbReference>
<dbReference type="PROSITE" id="PS50213">
    <property type="entry name" value="FAS1"/>
    <property type="match status" value="3"/>
</dbReference>
<dbReference type="Pfam" id="PF02469">
    <property type="entry name" value="Fasciclin"/>
    <property type="match status" value="3"/>
</dbReference>
<dbReference type="SMART" id="SM00554">
    <property type="entry name" value="FAS1"/>
    <property type="match status" value="3"/>
</dbReference>
<dbReference type="PANTHER" id="PTHR10900">
    <property type="entry name" value="PERIOSTIN-RELATED"/>
    <property type="match status" value="1"/>
</dbReference>
<dbReference type="EMBL" id="BAZW01000029">
    <property type="protein sequence ID" value="GAO30760.1"/>
    <property type="molecule type" value="Genomic_DNA"/>
</dbReference>
<dbReference type="GO" id="GO:0005615">
    <property type="term" value="C:extracellular space"/>
    <property type="evidence" value="ECO:0007669"/>
    <property type="project" value="TreeGrafter"/>
</dbReference>
<dbReference type="InterPro" id="IPR050904">
    <property type="entry name" value="Adhesion/Biosynth-related"/>
</dbReference>
<evidence type="ECO:0000259" key="2">
    <source>
        <dbReference type="PROSITE" id="PS50213"/>
    </source>
</evidence>
<reference evidence="3 4" key="1">
    <citation type="journal article" date="2015" name="Microbes Environ.">
        <title>Distribution and evolution of nitrogen fixation genes in the phylum bacteroidetes.</title>
        <authorList>
            <person name="Inoue J."/>
            <person name="Oshima K."/>
            <person name="Suda W."/>
            <person name="Sakamoto M."/>
            <person name="Iino T."/>
            <person name="Noda S."/>
            <person name="Hongoh Y."/>
            <person name="Hattori M."/>
            <person name="Ohkuma M."/>
        </authorList>
    </citation>
    <scope>NUCLEOTIDE SEQUENCE [LARGE SCALE GENOMIC DNA]</scope>
    <source>
        <strain evidence="3">JCM 15548</strain>
    </source>
</reference>
<organism evidence="3 4">
    <name type="scientific">Geofilum rubicundum JCM 15548</name>
    <dbReference type="NCBI Taxonomy" id="1236989"/>
    <lineage>
        <taxon>Bacteria</taxon>
        <taxon>Pseudomonadati</taxon>
        <taxon>Bacteroidota</taxon>
        <taxon>Bacteroidia</taxon>
        <taxon>Marinilabiliales</taxon>
        <taxon>Marinilabiliaceae</taxon>
        <taxon>Geofilum</taxon>
    </lineage>
</organism>
<feature type="domain" description="FAS1" evidence="2">
    <location>
        <begin position="175"/>
        <end position="311"/>
    </location>
</feature>
<dbReference type="AlphaFoldDB" id="A0A0E9M0U1"/>
<dbReference type="Gene3D" id="2.30.180.10">
    <property type="entry name" value="FAS1 domain"/>
    <property type="match status" value="3"/>
</dbReference>
<feature type="signal peptide" evidence="1">
    <location>
        <begin position="1"/>
        <end position="23"/>
    </location>
</feature>
<dbReference type="FunFam" id="2.30.180.10:FF:000032">
    <property type="entry name" value="Fasciclin domain-containing protein, putative"/>
    <property type="match status" value="2"/>
</dbReference>
<feature type="domain" description="FAS1" evidence="2">
    <location>
        <begin position="313"/>
        <end position="445"/>
    </location>
</feature>
<dbReference type="PANTHER" id="PTHR10900:SF77">
    <property type="entry name" value="FI19380P1"/>
    <property type="match status" value="1"/>
</dbReference>
<dbReference type="PROSITE" id="PS51257">
    <property type="entry name" value="PROKAR_LIPOPROTEIN"/>
    <property type="match status" value="1"/>
</dbReference>
<dbReference type="STRING" id="1236989.JCM15548_13066"/>
<protein>
    <submittedName>
        <fullName evidence="3">Secreted and surface protein containing fasciclin-like repeats</fullName>
    </submittedName>
</protein>
<name>A0A0E9M0U1_9BACT</name>
<dbReference type="SUPFAM" id="SSF82153">
    <property type="entry name" value="FAS1 domain"/>
    <property type="match status" value="3"/>
</dbReference>
<dbReference type="Proteomes" id="UP000032900">
    <property type="component" value="Unassembled WGS sequence"/>
</dbReference>
<proteinExistence type="predicted"/>
<comment type="caution">
    <text evidence="3">The sequence shown here is derived from an EMBL/GenBank/DDBJ whole genome shotgun (WGS) entry which is preliminary data.</text>
</comment>
<sequence length="447" mass="46388">MIMKKFLKIQMLAVLLAAFTLSACDSDEDDKVDEVMTNTIVDVAVGSDDFSVLVEAVTRVGLVDALADPNASLTVFAPTDAAFSALLTELGASSLDDISDELLTSVLLYHVLGEQMTATQLSDGYYSTLSAGPAEGLNLSLYKNGLMLNDRAEITTANVMADNGVIHVIDKVILPLSITGHAVANSSFSSLVAAVVKAELDETLASDDVRFTVFAPVNSAFDQLLTDLGVTLDDLTAEALSPILLYHVLDGVNPSSSVTAGYFPTLATAFEKNVSLGISTDDGVVLNGSSNVAVVDVVATNGVIHAIDEVLLQPNIVDVALSNPAFSILVEAVVKAELVDALSGDGPLTVFAPTNAAFEALFETLEVDGIADLDVTLLTSVLLSHVVSGNVVSGDLSSSSVPTLNTEKSIDVVVNGGVSLDGDINVVLADVQTKNGVIHVIDGVILP</sequence>
<keyword evidence="1" id="KW-0732">Signal</keyword>
<evidence type="ECO:0000313" key="3">
    <source>
        <dbReference type="EMBL" id="GAO30760.1"/>
    </source>
</evidence>
<feature type="domain" description="FAS1" evidence="2">
    <location>
        <begin position="37"/>
        <end position="173"/>
    </location>
</feature>
<evidence type="ECO:0000313" key="4">
    <source>
        <dbReference type="Proteomes" id="UP000032900"/>
    </source>
</evidence>
<keyword evidence="4" id="KW-1185">Reference proteome</keyword>
<feature type="chain" id="PRO_5002428518" evidence="1">
    <location>
        <begin position="24"/>
        <end position="447"/>
    </location>
</feature>
<evidence type="ECO:0000256" key="1">
    <source>
        <dbReference type="SAM" id="SignalP"/>
    </source>
</evidence>
<dbReference type="InterPro" id="IPR000782">
    <property type="entry name" value="FAS1_domain"/>
</dbReference>